<proteinExistence type="predicted"/>
<reference evidence="1" key="1">
    <citation type="submission" date="2022-06" db="EMBL/GenBank/DDBJ databases">
        <title>Complete genome sequences of two strains of the flax pathogen Septoria linicola.</title>
        <authorList>
            <person name="Lapalu N."/>
            <person name="Simon A."/>
            <person name="Demenou B."/>
            <person name="Paumier D."/>
            <person name="Guillot M.-P."/>
            <person name="Gout L."/>
            <person name="Valade R."/>
        </authorList>
    </citation>
    <scope>NUCLEOTIDE SEQUENCE</scope>
    <source>
        <strain evidence="1">SE15195</strain>
    </source>
</reference>
<gene>
    <name evidence="1" type="ORF">Slin15195_G125490</name>
</gene>
<evidence type="ECO:0000313" key="1">
    <source>
        <dbReference type="EMBL" id="USW59230.1"/>
    </source>
</evidence>
<dbReference type="Proteomes" id="UP001056384">
    <property type="component" value="Chromosome 12"/>
</dbReference>
<sequence>MSDTITMLLPSTDAVLYDSQPLLSQDSIAPATLYDCEADWGLGSLEDISLNIEVPDENWCHIDPNPQWLRDSGIDISDGEGDAAYQPTPLPSTIEQPVPLRGIATLNPAPALPPPFPAPIAHHANAELSNTLPPPAIQQRMTWARCPLRRDDGSSCPYTPVGAGLTKKLGAVKEHIKRQHPWHYIPCKAAEVEDIGRMTAPSHLQSVEDCAARRVWAQEQLDRGKGAALHKKLWADIVAGRR</sequence>
<keyword evidence="2" id="KW-1185">Reference proteome</keyword>
<evidence type="ECO:0000313" key="2">
    <source>
        <dbReference type="Proteomes" id="UP001056384"/>
    </source>
</evidence>
<protein>
    <submittedName>
        <fullName evidence="1">Uncharacterized protein</fullName>
    </submittedName>
</protein>
<accession>A0A9Q9B6N7</accession>
<name>A0A9Q9B6N7_9PEZI</name>
<dbReference type="AlphaFoldDB" id="A0A9Q9B6N7"/>
<dbReference type="EMBL" id="CP099429">
    <property type="protein sequence ID" value="USW59230.1"/>
    <property type="molecule type" value="Genomic_DNA"/>
</dbReference>
<organism evidence="1 2">
    <name type="scientific">Septoria linicola</name>
    <dbReference type="NCBI Taxonomy" id="215465"/>
    <lineage>
        <taxon>Eukaryota</taxon>
        <taxon>Fungi</taxon>
        <taxon>Dikarya</taxon>
        <taxon>Ascomycota</taxon>
        <taxon>Pezizomycotina</taxon>
        <taxon>Dothideomycetes</taxon>
        <taxon>Dothideomycetidae</taxon>
        <taxon>Mycosphaerellales</taxon>
        <taxon>Mycosphaerellaceae</taxon>
        <taxon>Septoria</taxon>
    </lineage>
</organism>